<dbReference type="Gene3D" id="1.10.240.10">
    <property type="entry name" value="Tyrosyl-Transfer RNA Synthetase"/>
    <property type="match status" value="1"/>
</dbReference>
<dbReference type="SUPFAM" id="SSF52374">
    <property type="entry name" value="Nucleotidylyl transferase"/>
    <property type="match status" value="1"/>
</dbReference>
<sequence>MLFHLIEDDEELLEIREECVCGTRTCGACKQLAAEKMYEFLKDHQEKRELAREHLDEYRIIYKK</sequence>
<protein>
    <submittedName>
        <fullName evidence="1">Uncharacterized protein</fullName>
    </submittedName>
</protein>
<dbReference type="EMBL" id="VSSQ01060198">
    <property type="protein sequence ID" value="MPN13674.1"/>
    <property type="molecule type" value="Genomic_DNA"/>
</dbReference>
<dbReference type="AlphaFoldDB" id="A0A645FMN7"/>
<proteinExistence type="predicted"/>
<evidence type="ECO:0000313" key="1">
    <source>
        <dbReference type="EMBL" id="MPN13674.1"/>
    </source>
</evidence>
<reference evidence="1" key="1">
    <citation type="submission" date="2019-08" db="EMBL/GenBank/DDBJ databases">
        <authorList>
            <person name="Kucharzyk K."/>
            <person name="Murdoch R.W."/>
            <person name="Higgins S."/>
            <person name="Loffler F."/>
        </authorList>
    </citation>
    <scope>NUCLEOTIDE SEQUENCE</scope>
</reference>
<organism evidence="1">
    <name type="scientific">bioreactor metagenome</name>
    <dbReference type="NCBI Taxonomy" id="1076179"/>
    <lineage>
        <taxon>unclassified sequences</taxon>
        <taxon>metagenomes</taxon>
        <taxon>ecological metagenomes</taxon>
    </lineage>
</organism>
<name>A0A645FMN7_9ZZZZ</name>
<comment type="caution">
    <text evidence="1">The sequence shown here is derived from an EMBL/GenBank/DDBJ whole genome shotgun (WGS) entry which is preliminary data.</text>
</comment>
<accession>A0A645FMN7</accession>
<gene>
    <name evidence="1" type="ORF">SDC9_160997</name>
</gene>